<dbReference type="Pfam" id="PF05193">
    <property type="entry name" value="Peptidase_M16_C"/>
    <property type="match status" value="1"/>
</dbReference>
<dbReference type="WBParaSite" id="TREG1_115470.1">
    <property type="protein sequence ID" value="TREG1_115470.1"/>
    <property type="gene ID" value="TREG1_115470"/>
</dbReference>
<accession>A0AA85IQU0</accession>
<dbReference type="InterPro" id="IPR050626">
    <property type="entry name" value="Peptidase_M16"/>
</dbReference>
<keyword evidence="1" id="KW-0479">Metal-binding</keyword>
<sequence>MCNFLVSIELTDYGRDHIFRVCSILFDYIKILLHSATSSLSSSSSSGSNANSSDVNNLPEMHTFATYLPEYQLTREASFLYKEPSDAEDTVVTLANKLHLVKPEHVYSGYQLLKKPNMQLYIDLLKLMTPERAAIFFLSSSFAASVSDESKLDHEPWFNVAYRKETIPDNIMNDWKTSKPSGKLHLPYKNNFITTDFSLLDPANDMKQPKDLNLEPGGESRLQYGHLWFQQSTRFKCPKANVAVHLWSGLVTKTKENVALHGLMVFGFNHSLSTITYEASEAGLEQDVRFGDTGLCIHVSGFNEKLFSFYSTVLDHIMDQTNDLSKEYFESYRDATLKLYYNQALKPDALNTHLQFYLLRREVFLLTDLLNTLKDLSVADLAAYKQQFFSNLHITVYAYGNIRKEDAINFFDYTVKKINPVPIPKRKLADPSILDPGTYHLRLMNCNPSDVNMCLARVHLLGESDIKSQCYNKLLAFILSEPAFDYLRTKESLGYTIYLQYWLSMPGSTSHSGISLIACSPASKFSVNFVAGRLTAFWRRIAPRIIAAMPPENFKTSVESLISIYQLEDPNMVTEFDRNWDEIMQTTANFNYREECVKILSTITQESLLSFFLTEYLDTKKQRSLFIQIDSTATPDMNANTNVSSNSYLLNFDVIQTDDKSIKEEYTSYSSVDVTSALTTCGYDDKLVNQFFDNHKSNHDNNNNNPLDKSLLDKDEPIVYINNLFKFRSNLQFKTGRIA</sequence>
<dbReference type="Proteomes" id="UP000050795">
    <property type="component" value="Unassembled WGS sequence"/>
</dbReference>
<dbReference type="Pfam" id="PF16187">
    <property type="entry name" value="Peptidase_M16_M"/>
    <property type="match status" value="1"/>
</dbReference>
<evidence type="ECO:0000256" key="1">
    <source>
        <dbReference type="ARBA" id="ARBA00022723"/>
    </source>
</evidence>
<dbReference type="AlphaFoldDB" id="A0AA85IQU0"/>
<dbReference type="PANTHER" id="PTHR43690:SF18">
    <property type="entry name" value="INSULIN-DEGRADING ENZYME-RELATED"/>
    <property type="match status" value="1"/>
</dbReference>
<dbReference type="Gene3D" id="3.30.830.10">
    <property type="entry name" value="Metalloenzyme, LuxS/M16 peptidase-like"/>
    <property type="match status" value="3"/>
</dbReference>
<feature type="domain" description="Peptidase M16 C-terminal" evidence="2">
    <location>
        <begin position="376"/>
        <end position="500"/>
    </location>
</feature>
<evidence type="ECO:0000313" key="5">
    <source>
        <dbReference type="WBParaSite" id="TREG1_115470.1"/>
    </source>
</evidence>
<proteinExistence type="predicted"/>
<evidence type="ECO:0008006" key="6">
    <source>
        <dbReference type="Google" id="ProtNLM"/>
    </source>
</evidence>
<name>A0AA85IQU0_TRIRE</name>
<keyword evidence="4" id="KW-1185">Reference proteome</keyword>
<dbReference type="PANTHER" id="PTHR43690">
    <property type="entry name" value="NARDILYSIN"/>
    <property type="match status" value="1"/>
</dbReference>
<dbReference type="InterPro" id="IPR011249">
    <property type="entry name" value="Metalloenz_LuxS/M16"/>
</dbReference>
<evidence type="ECO:0000259" key="3">
    <source>
        <dbReference type="Pfam" id="PF16187"/>
    </source>
</evidence>
<dbReference type="InterPro" id="IPR007863">
    <property type="entry name" value="Peptidase_M16_C"/>
</dbReference>
<dbReference type="GO" id="GO:0046872">
    <property type="term" value="F:metal ion binding"/>
    <property type="evidence" value="ECO:0007669"/>
    <property type="project" value="UniProtKB-KW"/>
</dbReference>
<evidence type="ECO:0000259" key="2">
    <source>
        <dbReference type="Pfam" id="PF05193"/>
    </source>
</evidence>
<dbReference type="SUPFAM" id="SSF63411">
    <property type="entry name" value="LuxS/MPP-like metallohydrolase"/>
    <property type="match status" value="3"/>
</dbReference>
<evidence type="ECO:0000313" key="4">
    <source>
        <dbReference type="Proteomes" id="UP000050795"/>
    </source>
</evidence>
<dbReference type="InterPro" id="IPR032632">
    <property type="entry name" value="Peptidase_M16_M"/>
</dbReference>
<reference evidence="4" key="1">
    <citation type="submission" date="2022-06" db="EMBL/GenBank/DDBJ databases">
        <authorList>
            <person name="Berger JAMES D."/>
            <person name="Berger JAMES D."/>
        </authorList>
    </citation>
    <scope>NUCLEOTIDE SEQUENCE [LARGE SCALE GENOMIC DNA]</scope>
</reference>
<feature type="domain" description="Peptidase M16 middle/third" evidence="3">
    <location>
        <begin position="79"/>
        <end position="371"/>
    </location>
</feature>
<reference evidence="5" key="2">
    <citation type="submission" date="2023-11" db="UniProtKB">
        <authorList>
            <consortium name="WormBaseParasite"/>
        </authorList>
    </citation>
    <scope>IDENTIFICATION</scope>
</reference>
<organism evidence="4 5">
    <name type="scientific">Trichobilharzia regenti</name>
    <name type="common">Nasal bird schistosome</name>
    <dbReference type="NCBI Taxonomy" id="157069"/>
    <lineage>
        <taxon>Eukaryota</taxon>
        <taxon>Metazoa</taxon>
        <taxon>Spiralia</taxon>
        <taxon>Lophotrochozoa</taxon>
        <taxon>Platyhelminthes</taxon>
        <taxon>Trematoda</taxon>
        <taxon>Digenea</taxon>
        <taxon>Strigeidida</taxon>
        <taxon>Schistosomatoidea</taxon>
        <taxon>Schistosomatidae</taxon>
        <taxon>Trichobilharzia</taxon>
    </lineage>
</organism>
<protein>
    <recommendedName>
        <fullName evidence="6">Peptidase_M16_C domain-containing protein</fullName>
    </recommendedName>
</protein>